<name>A0A1H3L333_9EURY</name>
<dbReference type="GeneID" id="43840209"/>
<evidence type="ECO:0000313" key="2">
    <source>
        <dbReference type="Proteomes" id="UP000199079"/>
    </source>
</evidence>
<gene>
    <name evidence="1" type="ORF">SAMN05216564_106270</name>
</gene>
<dbReference type="AlphaFoldDB" id="A0A1H3L333"/>
<dbReference type="InterPro" id="IPR036663">
    <property type="entry name" value="Fumarylacetoacetase_C_sf"/>
</dbReference>
<keyword evidence="2" id="KW-1185">Reference proteome</keyword>
<dbReference type="EMBL" id="FNPC01000006">
    <property type="protein sequence ID" value="SDY58842.1"/>
    <property type="molecule type" value="Genomic_DNA"/>
</dbReference>
<reference evidence="2" key="1">
    <citation type="submission" date="2016-10" db="EMBL/GenBank/DDBJ databases">
        <authorList>
            <person name="Varghese N."/>
            <person name="Submissions S."/>
        </authorList>
    </citation>
    <scope>NUCLEOTIDE SEQUENCE [LARGE SCALE GENOMIC DNA]</scope>
    <source>
        <strain evidence="2">DC30,IBRC 10041,KCTC 4046</strain>
    </source>
</reference>
<dbReference type="OrthoDB" id="23393at2157"/>
<dbReference type="SUPFAM" id="SSF56529">
    <property type="entry name" value="FAH"/>
    <property type="match status" value="1"/>
</dbReference>
<organism evidence="1 2">
    <name type="scientific">Halopenitus persicus</name>
    <dbReference type="NCBI Taxonomy" id="1048396"/>
    <lineage>
        <taxon>Archaea</taxon>
        <taxon>Methanobacteriati</taxon>
        <taxon>Methanobacteriota</taxon>
        <taxon>Stenosarchaea group</taxon>
        <taxon>Halobacteria</taxon>
        <taxon>Halobacteriales</taxon>
        <taxon>Haloferacaceae</taxon>
        <taxon>Halopenitus</taxon>
    </lineage>
</organism>
<evidence type="ECO:0000313" key="1">
    <source>
        <dbReference type="EMBL" id="SDY58842.1"/>
    </source>
</evidence>
<accession>A0A1H3L333</accession>
<proteinExistence type="predicted"/>
<protein>
    <recommendedName>
        <fullName evidence="3">DUF2848 domain-containing protein</fullName>
    </recommendedName>
</protein>
<dbReference type="Proteomes" id="UP000199079">
    <property type="component" value="Unassembled WGS sequence"/>
</dbReference>
<dbReference type="RefSeq" id="WP_021074020.1">
    <property type="nucleotide sequence ID" value="NZ_FNPC01000006.1"/>
</dbReference>
<dbReference type="Pfam" id="PF11010">
    <property type="entry name" value="DUF2848"/>
    <property type="match status" value="1"/>
</dbReference>
<sequence>MLRLNVHGEVVTVAVDRVINAGYSGRDEDAVQAHIDELVADGIPAPETVPATYELSPNVLRVDPDAVRVAGTNTSGEAEFGLVVTGGETYVVAASDQTDRDLERDSIQKAKQIAPNVLSGDAWRLSDVRDHWDEIELRAWNTVDGERRRYQEATFEAIREPTDLLETVADRYEGPLDGTALLSGTVATVDGELAPGSRFEVAIHDPVTDRELSVAYDVETM</sequence>
<dbReference type="GO" id="GO:0003824">
    <property type="term" value="F:catalytic activity"/>
    <property type="evidence" value="ECO:0007669"/>
    <property type="project" value="InterPro"/>
</dbReference>
<evidence type="ECO:0008006" key="3">
    <source>
        <dbReference type="Google" id="ProtNLM"/>
    </source>
</evidence>
<dbReference type="InterPro" id="IPR021269">
    <property type="entry name" value="DUF2848"/>
</dbReference>
<dbReference type="Gene3D" id="3.90.850.10">
    <property type="entry name" value="Fumarylacetoacetase-like, C-terminal domain"/>
    <property type="match status" value="1"/>
</dbReference>